<feature type="compositionally biased region" description="Low complexity" evidence="1">
    <location>
        <begin position="56"/>
        <end position="69"/>
    </location>
</feature>
<feature type="compositionally biased region" description="Basic and acidic residues" evidence="1">
    <location>
        <begin position="430"/>
        <end position="446"/>
    </location>
</feature>
<feature type="region of interest" description="Disordered" evidence="1">
    <location>
        <begin position="1"/>
        <end position="245"/>
    </location>
</feature>
<reference evidence="2 3" key="1">
    <citation type="journal article" date="2018" name="Front. Microbiol.">
        <title>Genome-Wide Analysis of Corynespora cassiicola Leaf Fall Disease Putative Effectors.</title>
        <authorList>
            <person name="Lopez D."/>
            <person name="Ribeiro S."/>
            <person name="Label P."/>
            <person name="Fumanal B."/>
            <person name="Venisse J.S."/>
            <person name="Kohler A."/>
            <person name="de Oliveira R.R."/>
            <person name="Labutti K."/>
            <person name="Lipzen A."/>
            <person name="Lail K."/>
            <person name="Bauer D."/>
            <person name="Ohm R.A."/>
            <person name="Barry K.W."/>
            <person name="Spatafora J."/>
            <person name="Grigoriev I.V."/>
            <person name="Martin F.M."/>
            <person name="Pujade-Renaud V."/>
        </authorList>
    </citation>
    <scope>NUCLEOTIDE SEQUENCE [LARGE SCALE GENOMIC DNA]</scope>
    <source>
        <strain evidence="2 3">Philippines</strain>
    </source>
</reference>
<feature type="compositionally biased region" description="Pro residues" evidence="1">
    <location>
        <begin position="40"/>
        <end position="55"/>
    </location>
</feature>
<keyword evidence="3" id="KW-1185">Reference proteome</keyword>
<feature type="compositionally biased region" description="Basic residues" evidence="1">
    <location>
        <begin position="197"/>
        <end position="207"/>
    </location>
</feature>
<feature type="compositionally biased region" description="Polar residues" evidence="1">
    <location>
        <begin position="367"/>
        <end position="376"/>
    </location>
</feature>
<dbReference type="STRING" id="1448308.A0A2T2NWD8"/>
<feature type="compositionally biased region" description="Pro residues" evidence="1">
    <location>
        <begin position="476"/>
        <end position="489"/>
    </location>
</feature>
<dbReference type="EMBL" id="KZ678132">
    <property type="protein sequence ID" value="PSN69751.1"/>
    <property type="molecule type" value="Genomic_DNA"/>
</dbReference>
<evidence type="ECO:0000256" key="1">
    <source>
        <dbReference type="SAM" id="MobiDB-lite"/>
    </source>
</evidence>
<protein>
    <submittedName>
        <fullName evidence="2">Uncharacterized protein</fullName>
    </submittedName>
</protein>
<dbReference type="OrthoDB" id="3771671at2759"/>
<feature type="compositionally biased region" description="Basic and acidic residues" evidence="1">
    <location>
        <begin position="328"/>
        <end position="350"/>
    </location>
</feature>
<feature type="compositionally biased region" description="Pro residues" evidence="1">
    <location>
        <begin position="70"/>
        <end position="80"/>
    </location>
</feature>
<feature type="compositionally biased region" description="Pro residues" evidence="1">
    <location>
        <begin position="598"/>
        <end position="609"/>
    </location>
</feature>
<sequence>MERSREGKIRAPFTHDNLSSSSLVGMERPVRSFKSFIKTVPPPPNIGKPLPPAPSSSPTKSVPSPLKGSPSPPSSVPSPTTPGRNSSVASWKAPAEWSESGDTPPTPPIPANRTLSPLLPDPSPDIADQNMEAVFWQTGPAPQQSRLRPIYEQPTGSSEFGPPRTPPKSPLPDIPVLNAKENEQSTSPVSNGPKTSKGSRKFPKKKPPTCTCPKSEEEPVIRPHRPKGSKEKAFASLGIGSPRQQRAILRSIPSPYKSSSCSPDWNKIDQKQTRGKILRAVNKGSPLTDDSWEDTELDDKTRRLGFSQDYHNLLTDQYKEMSLNSENSSKKDTTLSRRGSKDDIKPRPPPKDYQLVPRPLSWRKSASPHSSIQSGSHVRASSAISRQKSKHSVRSWKPRRLSVGHKRSTKGAERRYQDGDSATKSTRQKRIPEAEVDKALKEEVRFSRFLSPGKATKFRKRPPKISSVNKESHTPSVPPPPPPPPPPQAQIPLIRLPRGLAIVRNVPTPASVSGEGSIKMPSPPSGRLRRFSRRLSSGSPKSYSDDQGSSIYSHQSNSPVTPTAMIRNRFRDSIGSLYSHRSSSSNPNQWLAYESPRSQPPIPSSPPDSPLSLDSRRLLQNNTGDSDSHKQSRLDKVNGVLWRHDRKGRQERLKRSIRVLGPTDPAVVSAYVKPEDISNEGSSSSNSRMPGYMVSGPV</sequence>
<accession>A0A2T2NWD8</accession>
<proteinExistence type="predicted"/>
<feature type="compositionally biased region" description="Basic residues" evidence="1">
    <location>
        <begin position="387"/>
        <end position="409"/>
    </location>
</feature>
<feature type="compositionally biased region" description="Polar residues" evidence="1">
    <location>
        <begin position="579"/>
        <end position="589"/>
    </location>
</feature>
<feature type="compositionally biased region" description="Basic and acidic residues" evidence="1">
    <location>
        <begin position="626"/>
        <end position="636"/>
    </location>
</feature>
<gene>
    <name evidence="2" type="ORF">BS50DRAFT_585272</name>
</gene>
<feature type="region of interest" description="Disordered" evidence="1">
    <location>
        <begin position="317"/>
        <end position="653"/>
    </location>
</feature>
<organism evidence="2 3">
    <name type="scientific">Corynespora cassiicola Philippines</name>
    <dbReference type="NCBI Taxonomy" id="1448308"/>
    <lineage>
        <taxon>Eukaryota</taxon>
        <taxon>Fungi</taxon>
        <taxon>Dikarya</taxon>
        <taxon>Ascomycota</taxon>
        <taxon>Pezizomycotina</taxon>
        <taxon>Dothideomycetes</taxon>
        <taxon>Pleosporomycetidae</taxon>
        <taxon>Pleosporales</taxon>
        <taxon>Corynesporascaceae</taxon>
        <taxon>Corynespora</taxon>
    </lineage>
</organism>
<dbReference type="Proteomes" id="UP000240883">
    <property type="component" value="Unassembled WGS sequence"/>
</dbReference>
<feature type="region of interest" description="Disordered" evidence="1">
    <location>
        <begin position="673"/>
        <end position="698"/>
    </location>
</feature>
<feature type="compositionally biased region" description="Polar residues" evidence="1">
    <location>
        <begin position="541"/>
        <end position="561"/>
    </location>
</feature>
<dbReference type="AlphaFoldDB" id="A0A2T2NWD8"/>
<name>A0A2T2NWD8_CORCC</name>
<evidence type="ECO:0000313" key="2">
    <source>
        <dbReference type="EMBL" id="PSN69751.1"/>
    </source>
</evidence>
<evidence type="ECO:0000313" key="3">
    <source>
        <dbReference type="Proteomes" id="UP000240883"/>
    </source>
</evidence>
<feature type="compositionally biased region" description="Polar residues" evidence="1">
    <location>
        <begin position="184"/>
        <end position="196"/>
    </location>
</feature>
<feature type="compositionally biased region" description="Pro residues" evidence="1">
    <location>
        <begin position="163"/>
        <end position="173"/>
    </location>
</feature>